<protein>
    <submittedName>
        <fullName evidence="1">Uncharacterized protein</fullName>
    </submittedName>
</protein>
<comment type="caution">
    <text evidence="1">The sequence shown here is derived from an EMBL/GenBank/DDBJ whole genome shotgun (WGS) entry which is preliminary data.</text>
</comment>
<sequence>MRDLARTRDVANEREVAIRLGRPNKPLDGYLSPNLVLDLTRTRDLYLSRARDSARDLASALDVARMPIGGHDLLRILDNVVARCGRDFDHVDAELVEALEIVAASLDVMIGALNPIVAVAETGGREQKAPAFRVGRMSRGMTGLAVRLLPPHHRGQYREIFMSEMWDLASGDGNWWTQLVYALRILHHALFLRRELLTPPPSTRERIKSS</sequence>
<dbReference type="EMBL" id="RCDD01000005">
    <property type="protein sequence ID" value="RLK55006.1"/>
    <property type="molecule type" value="Genomic_DNA"/>
</dbReference>
<reference evidence="1 2" key="1">
    <citation type="submission" date="2018-10" db="EMBL/GenBank/DDBJ databases">
        <title>Genomic Encyclopedia of Archaeal and Bacterial Type Strains, Phase II (KMG-II): from individual species to whole genera.</title>
        <authorList>
            <person name="Goeker M."/>
        </authorList>
    </citation>
    <scope>NUCLEOTIDE SEQUENCE [LARGE SCALE GENOMIC DNA]</scope>
    <source>
        <strain evidence="1 2">DSM 45657</strain>
    </source>
</reference>
<dbReference type="Proteomes" id="UP000282454">
    <property type="component" value="Unassembled WGS sequence"/>
</dbReference>
<dbReference type="RefSeq" id="WP_121393642.1">
    <property type="nucleotide sequence ID" value="NZ_RCDD01000005.1"/>
</dbReference>
<gene>
    <name evidence="1" type="ORF">CLV68_5398</name>
</gene>
<evidence type="ECO:0000313" key="2">
    <source>
        <dbReference type="Proteomes" id="UP000282454"/>
    </source>
</evidence>
<organism evidence="1 2">
    <name type="scientific">Actinokineospora cianjurensis</name>
    <dbReference type="NCBI Taxonomy" id="585224"/>
    <lineage>
        <taxon>Bacteria</taxon>
        <taxon>Bacillati</taxon>
        <taxon>Actinomycetota</taxon>
        <taxon>Actinomycetes</taxon>
        <taxon>Pseudonocardiales</taxon>
        <taxon>Pseudonocardiaceae</taxon>
        <taxon>Actinokineospora</taxon>
    </lineage>
</organism>
<keyword evidence="2" id="KW-1185">Reference proteome</keyword>
<dbReference type="AlphaFoldDB" id="A0A421AYV7"/>
<proteinExistence type="predicted"/>
<name>A0A421AYV7_9PSEU</name>
<evidence type="ECO:0000313" key="1">
    <source>
        <dbReference type="EMBL" id="RLK55006.1"/>
    </source>
</evidence>
<accession>A0A421AYV7</accession>